<accession>A0A0D2CGG2</accession>
<organism evidence="1 2">
    <name type="scientific">Cladophialophora immunda</name>
    <dbReference type="NCBI Taxonomy" id="569365"/>
    <lineage>
        <taxon>Eukaryota</taxon>
        <taxon>Fungi</taxon>
        <taxon>Dikarya</taxon>
        <taxon>Ascomycota</taxon>
        <taxon>Pezizomycotina</taxon>
        <taxon>Eurotiomycetes</taxon>
        <taxon>Chaetothyriomycetidae</taxon>
        <taxon>Chaetothyriales</taxon>
        <taxon>Herpotrichiellaceae</taxon>
        <taxon>Cladophialophora</taxon>
    </lineage>
</organism>
<dbReference type="Gene3D" id="2.40.400.10">
    <property type="entry name" value="Acetoacetate decarboxylase-like"/>
    <property type="match status" value="1"/>
</dbReference>
<dbReference type="GO" id="GO:0016829">
    <property type="term" value="F:lyase activity"/>
    <property type="evidence" value="ECO:0007669"/>
    <property type="project" value="InterPro"/>
</dbReference>
<evidence type="ECO:0000313" key="2">
    <source>
        <dbReference type="Proteomes" id="UP000054466"/>
    </source>
</evidence>
<dbReference type="HOGENOM" id="CLU_098009_0_0_1"/>
<dbReference type="InterPro" id="IPR023375">
    <property type="entry name" value="ADC_dom_sf"/>
</dbReference>
<protein>
    <recommendedName>
        <fullName evidence="3">Acetoacetate decarboxylase</fullName>
    </recommendedName>
</protein>
<evidence type="ECO:0008006" key="3">
    <source>
        <dbReference type="Google" id="ProtNLM"/>
    </source>
</evidence>
<reference evidence="1 2" key="1">
    <citation type="submission" date="2015-01" db="EMBL/GenBank/DDBJ databases">
        <title>The Genome Sequence of Cladophialophora immunda CBS83496.</title>
        <authorList>
            <consortium name="The Broad Institute Genomics Platform"/>
            <person name="Cuomo C."/>
            <person name="de Hoog S."/>
            <person name="Gorbushina A."/>
            <person name="Stielow B."/>
            <person name="Teixiera M."/>
            <person name="Abouelleil A."/>
            <person name="Chapman S.B."/>
            <person name="Priest M."/>
            <person name="Young S.K."/>
            <person name="Wortman J."/>
            <person name="Nusbaum C."/>
            <person name="Birren B."/>
        </authorList>
    </citation>
    <scope>NUCLEOTIDE SEQUENCE [LARGE SCALE GENOMIC DNA]</scope>
    <source>
        <strain evidence="1 2">CBS 83496</strain>
    </source>
</reference>
<keyword evidence="2" id="KW-1185">Reference proteome</keyword>
<dbReference type="Pfam" id="PF06314">
    <property type="entry name" value="ADC"/>
    <property type="match status" value="1"/>
</dbReference>
<sequence length="264" mass="29109">MPRGCLDARKAHSVPAQNALYPATRVDFSDTDVLKIQYYTSAAAVKHLIPDDFELAEEPLVTACLFHWGYSPFGAYSEMVSTVEVTWAGVKYDFALELILENEGALFMGREQLGVPKVIGRVAFDPSNIPRAPGYQLGHVERPVGHKIIDFGFKPERKVHGLKPLPPPPDQKAILALRILPHLHNDQPPVVREYVAIRTICTEGELWTGTGSLGFAPLSGFSLLPQAPVRRYGESILLRKSSHYISPDLKGFALGDRVKTNGQG</sequence>
<dbReference type="Proteomes" id="UP000054466">
    <property type="component" value="Unassembled WGS sequence"/>
</dbReference>
<dbReference type="VEuPathDB" id="FungiDB:PV07_05982"/>
<dbReference type="AlphaFoldDB" id="A0A0D2CGG2"/>
<dbReference type="EMBL" id="KN847042">
    <property type="protein sequence ID" value="KIW30223.1"/>
    <property type="molecule type" value="Genomic_DNA"/>
</dbReference>
<dbReference type="OrthoDB" id="10248817at2759"/>
<dbReference type="SUPFAM" id="SSF160104">
    <property type="entry name" value="Acetoacetate decarboxylase-like"/>
    <property type="match status" value="1"/>
</dbReference>
<dbReference type="GeneID" id="27345176"/>
<dbReference type="InterPro" id="IPR010451">
    <property type="entry name" value="Acetoacetate_decarboxylase"/>
</dbReference>
<gene>
    <name evidence="1" type="ORF">PV07_05982</name>
</gene>
<dbReference type="STRING" id="569365.A0A0D2CGG2"/>
<proteinExistence type="predicted"/>
<evidence type="ECO:0000313" key="1">
    <source>
        <dbReference type="EMBL" id="KIW30223.1"/>
    </source>
</evidence>
<name>A0A0D2CGG2_9EURO</name>
<dbReference type="RefSeq" id="XP_016250439.1">
    <property type="nucleotide sequence ID" value="XM_016392920.1"/>
</dbReference>